<dbReference type="InterPro" id="IPR044878">
    <property type="entry name" value="UbiA_sf"/>
</dbReference>
<dbReference type="InterPro" id="IPR050475">
    <property type="entry name" value="Prenyltransferase_related"/>
</dbReference>
<feature type="transmembrane region" description="Helical" evidence="6">
    <location>
        <begin position="136"/>
        <end position="157"/>
    </location>
</feature>
<feature type="transmembrane region" description="Helical" evidence="6">
    <location>
        <begin position="40"/>
        <end position="60"/>
    </location>
</feature>
<evidence type="ECO:0000256" key="3">
    <source>
        <dbReference type="ARBA" id="ARBA00022692"/>
    </source>
</evidence>
<dbReference type="PROSITE" id="PS51257">
    <property type="entry name" value="PROKAR_LIPOPROTEIN"/>
    <property type="match status" value="1"/>
</dbReference>
<dbReference type="OrthoDB" id="9811562at2"/>
<accession>A0A1M4V192</accession>
<keyword evidence="2" id="KW-1003">Cell membrane</keyword>
<proteinExistence type="predicted"/>
<feature type="transmembrane region" description="Helical" evidence="6">
    <location>
        <begin position="288"/>
        <end position="303"/>
    </location>
</feature>
<protein>
    <submittedName>
        <fullName evidence="7">4-hydroxybenzoate polyprenyltransferase</fullName>
    </submittedName>
</protein>
<dbReference type="GO" id="GO:0016020">
    <property type="term" value="C:membrane"/>
    <property type="evidence" value="ECO:0007669"/>
    <property type="project" value="UniProtKB-SubCell"/>
</dbReference>
<keyword evidence="7" id="KW-0808">Transferase</keyword>
<evidence type="ECO:0000256" key="2">
    <source>
        <dbReference type="ARBA" id="ARBA00022475"/>
    </source>
</evidence>
<dbReference type="PANTHER" id="PTHR42723:SF1">
    <property type="entry name" value="CHLOROPHYLL SYNTHASE, CHLOROPLASTIC"/>
    <property type="match status" value="1"/>
</dbReference>
<dbReference type="Gene3D" id="1.20.120.1780">
    <property type="entry name" value="UbiA prenyltransferase"/>
    <property type="match status" value="1"/>
</dbReference>
<dbReference type="STRING" id="1302690.BUE76_13190"/>
<dbReference type="Pfam" id="PF01040">
    <property type="entry name" value="UbiA"/>
    <property type="match status" value="1"/>
</dbReference>
<dbReference type="GO" id="GO:0016765">
    <property type="term" value="F:transferase activity, transferring alkyl or aryl (other than methyl) groups"/>
    <property type="evidence" value="ECO:0007669"/>
    <property type="project" value="InterPro"/>
</dbReference>
<dbReference type="CDD" id="cd13961">
    <property type="entry name" value="PT_UbiA_DGGGPS"/>
    <property type="match status" value="1"/>
</dbReference>
<dbReference type="Proteomes" id="UP000184368">
    <property type="component" value="Unassembled WGS sequence"/>
</dbReference>
<evidence type="ECO:0000256" key="1">
    <source>
        <dbReference type="ARBA" id="ARBA00004141"/>
    </source>
</evidence>
<feature type="transmembrane region" description="Helical" evidence="6">
    <location>
        <begin position="87"/>
        <end position="106"/>
    </location>
</feature>
<feature type="transmembrane region" description="Helical" evidence="6">
    <location>
        <begin position="12"/>
        <end position="34"/>
    </location>
</feature>
<keyword evidence="8" id="KW-1185">Reference proteome</keyword>
<comment type="subcellular location">
    <subcellularLocation>
        <location evidence="1">Membrane</location>
        <topology evidence="1">Multi-pass membrane protein</topology>
    </subcellularLocation>
</comment>
<name>A0A1M4V192_9BACT</name>
<keyword evidence="5 6" id="KW-0472">Membrane</keyword>
<feature type="transmembrane region" description="Helical" evidence="6">
    <location>
        <begin position="216"/>
        <end position="242"/>
    </location>
</feature>
<evidence type="ECO:0000256" key="5">
    <source>
        <dbReference type="ARBA" id="ARBA00023136"/>
    </source>
</evidence>
<keyword evidence="3 6" id="KW-0812">Transmembrane</keyword>
<sequence length="304" mass="34784">MRLVAAFMQMVRWPNLLFIALTQILFYSCLYLPLYGNPNWVQLGWLLAASLLIAAAGYIINDYFDLNIDQVNKPGQNVINRIISRRWAILFHLGLSTIGVVFTMLATRFDKWYLVLANAACVVLLWLYSTSLKRKLLIGNVLISLLTAWTVLILFFLKVPFSAAYAADEISSKFFRVSFLYGGFAFIISLIREAVKDIEDMIGDERYGCRTMPILVGIRATKIYIGVWTVVLIAALVVLQLYILQFGWYLAVIYCTLLVILPLVLFFKRLFGAYSPAEFGKLSSYTKWIMLAGIITMIFFRIYF</sequence>
<feature type="transmembrane region" description="Helical" evidence="6">
    <location>
        <begin position="112"/>
        <end position="129"/>
    </location>
</feature>
<dbReference type="EMBL" id="FQUO01000002">
    <property type="protein sequence ID" value="SHE62657.1"/>
    <property type="molecule type" value="Genomic_DNA"/>
</dbReference>
<gene>
    <name evidence="7" type="ORF">SAMN05444008_102102</name>
</gene>
<feature type="transmembrane region" description="Helical" evidence="6">
    <location>
        <begin position="177"/>
        <end position="195"/>
    </location>
</feature>
<dbReference type="PANTHER" id="PTHR42723">
    <property type="entry name" value="CHLOROPHYLL SYNTHASE"/>
    <property type="match status" value="1"/>
</dbReference>
<dbReference type="InterPro" id="IPR000537">
    <property type="entry name" value="UbiA_prenyltransferase"/>
</dbReference>
<evidence type="ECO:0000313" key="8">
    <source>
        <dbReference type="Proteomes" id="UP000184368"/>
    </source>
</evidence>
<evidence type="ECO:0000256" key="6">
    <source>
        <dbReference type="SAM" id="Phobius"/>
    </source>
</evidence>
<reference evidence="7 8" key="1">
    <citation type="submission" date="2016-11" db="EMBL/GenBank/DDBJ databases">
        <authorList>
            <person name="Jaros S."/>
            <person name="Januszkiewicz K."/>
            <person name="Wedrychowicz H."/>
        </authorList>
    </citation>
    <scope>NUCLEOTIDE SEQUENCE [LARGE SCALE GENOMIC DNA]</scope>
    <source>
        <strain evidence="7 8">DSM 26897</strain>
    </source>
</reference>
<dbReference type="RefSeq" id="WP_073039694.1">
    <property type="nucleotide sequence ID" value="NZ_FQUO01000002.1"/>
</dbReference>
<keyword evidence="4 6" id="KW-1133">Transmembrane helix</keyword>
<evidence type="ECO:0000256" key="4">
    <source>
        <dbReference type="ARBA" id="ARBA00022989"/>
    </source>
</evidence>
<feature type="transmembrane region" description="Helical" evidence="6">
    <location>
        <begin position="248"/>
        <end position="267"/>
    </location>
</feature>
<dbReference type="Gene3D" id="1.10.357.140">
    <property type="entry name" value="UbiA prenyltransferase"/>
    <property type="match status" value="1"/>
</dbReference>
<organism evidence="7 8">
    <name type="scientific">Cnuella takakiae</name>
    <dbReference type="NCBI Taxonomy" id="1302690"/>
    <lineage>
        <taxon>Bacteria</taxon>
        <taxon>Pseudomonadati</taxon>
        <taxon>Bacteroidota</taxon>
        <taxon>Chitinophagia</taxon>
        <taxon>Chitinophagales</taxon>
        <taxon>Chitinophagaceae</taxon>
        <taxon>Cnuella</taxon>
    </lineage>
</organism>
<dbReference type="AlphaFoldDB" id="A0A1M4V192"/>
<evidence type="ECO:0000313" key="7">
    <source>
        <dbReference type="EMBL" id="SHE62657.1"/>
    </source>
</evidence>